<dbReference type="EMBL" id="MJEQ01002868">
    <property type="protein sequence ID" value="OIT26328.1"/>
    <property type="molecule type" value="Genomic_DNA"/>
</dbReference>
<name>A0A1J6KN76_NICAT</name>
<evidence type="ECO:0000313" key="1">
    <source>
        <dbReference type="EMBL" id="OIT26328.1"/>
    </source>
</evidence>
<dbReference type="Gramene" id="OIT26328">
    <property type="protein sequence ID" value="OIT26328"/>
    <property type="gene ID" value="A4A49_57860"/>
</dbReference>
<comment type="caution">
    <text evidence="1">The sequence shown here is derived from an EMBL/GenBank/DDBJ whole genome shotgun (WGS) entry which is preliminary data.</text>
</comment>
<evidence type="ECO:0000313" key="2">
    <source>
        <dbReference type="Proteomes" id="UP000187609"/>
    </source>
</evidence>
<evidence type="ECO:0008006" key="3">
    <source>
        <dbReference type="Google" id="ProtNLM"/>
    </source>
</evidence>
<organism evidence="1 2">
    <name type="scientific">Nicotiana attenuata</name>
    <name type="common">Coyote tobacco</name>
    <dbReference type="NCBI Taxonomy" id="49451"/>
    <lineage>
        <taxon>Eukaryota</taxon>
        <taxon>Viridiplantae</taxon>
        <taxon>Streptophyta</taxon>
        <taxon>Embryophyta</taxon>
        <taxon>Tracheophyta</taxon>
        <taxon>Spermatophyta</taxon>
        <taxon>Magnoliopsida</taxon>
        <taxon>eudicotyledons</taxon>
        <taxon>Gunneridae</taxon>
        <taxon>Pentapetalae</taxon>
        <taxon>asterids</taxon>
        <taxon>lamiids</taxon>
        <taxon>Solanales</taxon>
        <taxon>Solanaceae</taxon>
        <taxon>Nicotianoideae</taxon>
        <taxon>Nicotianeae</taxon>
        <taxon>Nicotiana</taxon>
    </lineage>
</organism>
<keyword evidence="2" id="KW-1185">Reference proteome</keyword>
<proteinExistence type="predicted"/>
<protein>
    <recommendedName>
        <fullName evidence="3">Retrotransposon gag domain-containing protein</fullName>
    </recommendedName>
</protein>
<sequence length="144" mass="16936">MDDHKLKSIVDESVKVATGSFAKELEDIQSLLMEVVGRKIDLSDDHGTTAPHLRHKQASVEIGRFHGENPEAWIFQAQRYFDFYKIAENQRLTIASFYLDGDALEWYRWLFRNKQLVDWEHFAAKVRTRYYQKELESAEGRLAK</sequence>
<dbReference type="AlphaFoldDB" id="A0A1J6KN76"/>
<accession>A0A1J6KN76</accession>
<dbReference type="OMA" id="WIFCLEE"/>
<reference evidence="1" key="1">
    <citation type="submission" date="2016-11" db="EMBL/GenBank/DDBJ databases">
        <title>The genome of Nicotiana attenuata.</title>
        <authorList>
            <person name="Xu S."/>
            <person name="Brockmoeller T."/>
            <person name="Gaquerel E."/>
            <person name="Navarro A."/>
            <person name="Kuhl H."/>
            <person name="Gase K."/>
            <person name="Ling Z."/>
            <person name="Zhou W."/>
            <person name="Kreitzer C."/>
            <person name="Stanke M."/>
            <person name="Tang H."/>
            <person name="Lyons E."/>
            <person name="Pandey P."/>
            <person name="Pandey S.P."/>
            <person name="Timmermann B."/>
            <person name="Baldwin I.T."/>
        </authorList>
    </citation>
    <scope>NUCLEOTIDE SEQUENCE [LARGE SCALE GENOMIC DNA]</scope>
    <source>
        <strain evidence="1">UT</strain>
    </source>
</reference>
<feature type="non-terminal residue" evidence="1">
    <location>
        <position position="144"/>
    </location>
</feature>
<dbReference type="Proteomes" id="UP000187609">
    <property type="component" value="Unassembled WGS sequence"/>
</dbReference>
<gene>
    <name evidence="1" type="ORF">A4A49_57860</name>
</gene>